<protein>
    <recommendedName>
        <fullName evidence="5">Carrier domain-containing protein</fullName>
    </recommendedName>
</protein>
<dbReference type="FunFam" id="3.30.300.30:FF:000010">
    <property type="entry name" value="Enterobactin synthetase component F"/>
    <property type="match status" value="1"/>
</dbReference>
<dbReference type="Pfam" id="PF00501">
    <property type="entry name" value="AMP-binding"/>
    <property type="match status" value="1"/>
</dbReference>
<dbReference type="PANTHER" id="PTHR45527">
    <property type="entry name" value="NONRIBOSOMAL PEPTIDE SYNTHETASE"/>
    <property type="match status" value="1"/>
</dbReference>
<sequence length="765" mass="84588">MSVRDLEILPSEECTLLTQTWNATQHEYPSDLCLHQLFEQQVALTPDAVALVHGDQSLTYAELNVRANSLAYQLIQLGVKPDDLVAICVARSPAMIIGLLAIMKAGGAYVPLDPLYASDRLTGILDDAAPAIIVADKVGSIAIGDVALSTRVAVDPKALDQDAISNPQITQLTSRHLAYVIYTSGSTGKPKGVTIEHQGVVNTIKSQQSILNLGSSTRTTQFLSISFDASVHEIFTALCFGGTLYLPHDDVRLDRHRMWDYLSRHSITHTALTPTILLDCKDMSTLETLHRVTVGGEAMPPTLPQILKTLAPNSTIVNAYGPTEITITATLWTCPPDFCEDIVPIGRPIDNKLIYLLDEQLRAVPLGAIGEMYIGGVGVARGYLNRPQLTAERFLPDPFAVEAGARMYKTGDLARYLPDGNIAYLGRTDHQVKIRGFRIELGEIEARLTEHPIVSEAVVVALGEETNRRLVAYVVARPDEQLANSLRSHLMERLPEYMIPAAYVRLDMLPLTSNGKLDRRALPAPDGNVFARETYEAPQGEAETALAQIWTELLHLERVSRHDNFFALGGHSLLAMQMIERLRRIGYSVSVRALFDTPTLYVLAQSLQTQHADLTPANLITSDITTITPDLLPLIDLTQLEIDHIIEQVPGGVANIQDIYALSPLQDGILFHHMLATKGDPYLLITTLAFDNRALLDRYLNAMQQIVNRHDILRTAFFWKELSTPAQVVLRHAPLSVTELKLDPADGPIPEQLKRRFDPHQHRID</sequence>
<name>A0A9P6SSS7_9FUNG</name>
<dbReference type="FunFam" id="3.40.50.980:FF:000001">
    <property type="entry name" value="Non-ribosomal peptide synthetase"/>
    <property type="match status" value="1"/>
</dbReference>
<dbReference type="FunFam" id="1.10.1200.10:FF:000005">
    <property type="entry name" value="Nonribosomal peptide synthetase 1"/>
    <property type="match status" value="1"/>
</dbReference>
<accession>A0A9P6SSS7</accession>
<dbReference type="InterPro" id="IPR000873">
    <property type="entry name" value="AMP-dep_synth/lig_dom"/>
</dbReference>
<dbReference type="Gene3D" id="1.10.1200.10">
    <property type="entry name" value="ACP-like"/>
    <property type="match status" value="1"/>
</dbReference>
<dbReference type="NCBIfam" id="TIGR01733">
    <property type="entry name" value="AA-adenyl-dom"/>
    <property type="match status" value="1"/>
</dbReference>
<feature type="domain" description="Carrier" evidence="5">
    <location>
        <begin position="537"/>
        <end position="611"/>
    </location>
</feature>
<evidence type="ECO:0000256" key="3">
    <source>
        <dbReference type="ARBA" id="ARBA00022598"/>
    </source>
</evidence>
<dbReference type="InterPro" id="IPR001242">
    <property type="entry name" value="Condensation_dom"/>
</dbReference>
<evidence type="ECO:0000313" key="7">
    <source>
        <dbReference type="Proteomes" id="UP000703661"/>
    </source>
</evidence>
<evidence type="ECO:0000259" key="5">
    <source>
        <dbReference type="PROSITE" id="PS50075"/>
    </source>
</evidence>
<evidence type="ECO:0000256" key="1">
    <source>
        <dbReference type="ARBA" id="ARBA00022450"/>
    </source>
</evidence>
<comment type="caution">
    <text evidence="6">The sequence shown here is derived from an EMBL/GenBank/DDBJ whole genome shotgun (WGS) entry which is preliminary data.</text>
</comment>
<comment type="similarity">
    <text evidence="4">Belongs to the NRP synthetase family.</text>
</comment>
<dbReference type="PROSITE" id="PS00012">
    <property type="entry name" value="PHOSPHOPANTETHEINE"/>
    <property type="match status" value="1"/>
</dbReference>
<proteinExistence type="inferred from homology"/>
<dbReference type="Proteomes" id="UP000703661">
    <property type="component" value="Unassembled WGS sequence"/>
</dbReference>
<keyword evidence="7" id="KW-1185">Reference proteome</keyword>
<dbReference type="GO" id="GO:0044550">
    <property type="term" value="P:secondary metabolite biosynthetic process"/>
    <property type="evidence" value="ECO:0007669"/>
    <property type="project" value="TreeGrafter"/>
</dbReference>
<keyword evidence="2" id="KW-0597">Phosphoprotein</keyword>
<dbReference type="GO" id="GO:0031177">
    <property type="term" value="F:phosphopantetheine binding"/>
    <property type="evidence" value="ECO:0007669"/>
    <property type="project" value="TreeGrafter"/>
</dbReference>
<feature type="non-terminal residue" evidence="6">
    <location>
        <position position="765"/>
    </location>
</feature>
<dbReference type="InterPro" id="IPR009081">
    <property type="entry name" value="PP-bd_ACP"/>
</dbReference>
<dbReference type="GO" id="GO:0005737">
    <property type="term" value="C:cytoplasm"/>
    <property type="evidence" value="ECO:0007669"/>
    <property type="project" value="TreeGrafter"/>
</dbReference>
<dbReference type="AlphaFoldDB" id="A0A9P6SSS7"/>
<dbReference type="InterPro" id="IPR023213">
    <property type="entry name" value="CAT-like_dom_sf"/>
</dbReference>
<evidence type="ECO:0000313" key="6">
    <source>
        <dbReference type="EMBL" id="KAF9998174.1"/>
    </source>
</evidence>
<dbReference type="PANTHER" id="PTHR45527:SF1">
    <property type="entry name" value="FATTY ACID SYNTHASE"/>
    <property type="match status" value="1"/>
</dbReference>
<evidence type="ECO:0000256" key="4">
    <source>
        <dbReference type="ARBA" id="ARBA00029454"/>
    </source>
</evidence>
<dbReference type="Gene3D" id="3.30.559.10">
    <property type="entry name" value="Chloramphenicol acetyltransferase-like domain"/>
    <property type="match status" value="1"/>
</dbReference>
<dbReference type="GO" id="GO:0016874">
    <property type="term" value="F:ligase activity"/>
    <property type="evidence" value="ECO:0007669"/>
    <property type="project" value="UniProtKB-KW"/>
</dbReference>
<dbReference type="PROSITE" id="PS00455">
    <property type="entry name" value="AMP_BINDING"/>
    <property type="match status" value="1"/>
</dbReference>
<dbReference type="Pfam" id="PF13193">
    <property type="entry name" value="AMP-binding_C"/>
    <property type="match status" value="1"/>
</dbReference>
<dbReference type="Gene3D" id="3.40.50.980">
    <property type="match status" value="2"/>
</dbReference>
<reference evidence="6" key="1">
    <citation type="journal article" date="2020" name="Fungal Divers.">
        <title>Resolving the Mortierellaceae phylogeny through synthesis of multi-gene phylogenetics and phylogenomics.</title>
        <authorList>
            <person name="Vandepol N."/>
            <person name="Liber J."/>
            <person name="Desiro A."/>
            <person name="Na H."/>
            <person name="Kennedy M."/>
            <person name="Barry K."/>
            <person name="Grigoriev I.V."/>
            <person name="Miller A.N."/>
            <person name="O'Donnell K."/>
            <person name="Stajich J.E."/>
            <person name="Bonito G."/>
        </authorList>
    </citation>
    <scope>NUCLEOTIDE SEQUENCE</scope>
    <source>
        <strain evidence="6">NRRL 2769</strain>
    </source>
</reference>
<dbReference type="CDD" id="cd05930">
    <property type="entry name" value="A_NRPS"/>
    <property type="match status" value="1"/>
</dbReference>
<dbReference type="Pfam" id="PF00550">
    <property type="entry name" value="PP-binding"/>
    <property type="match status" value="1"/>
</dbReference>
<dbReference type="FunFam" id="3.40.50.12780:FF:000012">
    <property type="entry name" value="Non-ribosomal peptide synthetase"/>
    <property type="match status" value="1"/>
</dbReference>
<dbReference type="InterPro" id="IPR045851">
    <property type="entry name" value="AMP-bd_C_sf"/>
</dbReference>
<dbReference type="Gene3D" id="2.30.38.10">
    <property type="entry name" value="Luciferase, Domain 3"/>
    <property type="match status" value="1"/>
</dbReference>
<organism evidence="6 7">
    <name type="scientific">Entomortierella chlamydospora</name>
    <dbReference type="NCBI Taxonomy" id="101097"/>
    <lineage>
        <taxon>Eukaryota</taxon>
        <taxon>Fungi</taxon>
        <taxon>Fungi incertae sedis</taxon>
        <taxon>Mucoromycota</taxon>
        <taxon>Mortierellomycotina</taxon>
        <taxon>Mortierellomycetes</taxon>
        <taxon>Mortierellales</taxon>
        <taxon>Mortierellaceae</taxon>
        <taxon>Entomortierella</taxon>
    </lineage>
</organism>
<dbReference type="Gene3D" id="3.30.300.30">
    <property type="match status" value="1"/>
</dbReference>
<dbReference type="SUPFAM" id="SSF52777">
    <property type="entry name" value="CoA-dependent acyltransferases"/>
    <property type="match status" value="1"/>
</dbReference>
<dbReference type="GO" id="GO:0043041">
    <property type="term" value="P:amino acid activation for nonribosomal peptide biosynthetic process"/>
    <property type="evidence" value="ECO:0007669"/>
    <property type="project" value="TreeGrafter"/>
</dbReference>
<dbReference type="Pfam" id="PF00668">
    <property type="entry name" value="Condensation"/>
    <property type="match status" value="1"/>
</dbReference>
<keyword evidence="1" id="KW-0596">Phosphopantetheine</keyword>
<dbReference type="EMBL" id="JAAAID010003406">
    <property type="protein sequence ID" value="KAF9998174.1"/>
    <property type="molecule type" value="Genomic_DNA"/>
</dbReference>
<evidence type="ECO:0000256" key="2">
    <source>
        <dbReference type="ARBA" id="ARBA00022553"/>
    </source>
</evidence>
<dbReference type="InterPro" id="IPR010071">
    <property type="entry name" value="AA_adenyl_dom"/>
</dbReference>
<keyword evidence="3" id="KW-0436">Ligase</keyword>
<dbReference type="InterPro" id="IPR020845">
    <property type="entry name" value="AMP-binding_CS"/>
</dbReference>
<dbReference type="FunFam" id="2.30.38.10:FF:000001">
    <property type="entry name" value="Non-ribosomal peptide synthetase PvdI"/>
    <property type="match status" value="1"/>
</dbReference>
<dbReference type="InterPro" id="IPR036736">
    <property type="entry name" value="ACP-like_sf"/>
</dbReference>
<dbReference type="SUPFAM" id="SSF47336">
    <property type="entry name" value="ACP-like"/>
    <property type="match status" value="1"/>
</dbReference>
<dbReference type="PROSITE" id="PS50075">
    <property type="entry name" value="CARRIER"/>
    <property type="match status" value="1"/>
</dbReference>
<dbReference type="InterPro" id="IPR025110">
    <property type="entry name" value="AMP-bd_C"/>
</dbReference>
<dbReference type="SUPFAM" id="SSF56801">
    <property type="entry name" value="Acetyl-CoA synthetase-like"/>
    <property type="match status" value="1"/>
</dbReference>
<gene>
    <name evidence="6" type="ORF">BGZ80_006847</name>
</gene>
<dbReference type="InterPro" id="IPR006162">
    <property type="entry name" value="Ppantetheine_attach_site"/>
</dbReference>